<evidence type="ECO:0000313" key="1">
    <source>
        <dbReference type="EMBL" id="GAI37315.1"/>
    </source>
</evidence>
<proteinExistence type="predicted"/>
<reference evidence="1" key="1">
    <citation type="journal article" date="2014" name="Front. Microbiol.">
        <title>High frequency of phylogenetically diverse reductive dehalogenase-homologous genes in deep subseafloor sedimentary metagenomes.</title>
        <authorList>
            <person name="Kawai M."/>
            <person name="Futagami T."/>
            <person name="Toyoda A."/>
            <person name="Takaki Y."/>
            <person name="Nishi S."/>
            <person name="Hori S."/>
            <person name="Arai W."/>
            <person name="Tsubouchi T."/>
            <person name="Morono Y."/>
            <person name="Uchiyama I."/>
            <person name="Ito T."/>
            <person name="Fujiyama A."/>
            <person name="Inagaki F."/>
            <person name="Takami H."/>
        </authorList>
    </citation>
    <scope>NUCLEOTIDE SEQUENCE</scope>
    <source>
        <strain evidence="1">Expedition CK06-06</strain>
    </source>
</reference>
<gene>
    <name evidence="1" type="ORF">S06H3_44151</name>
</gene>
<sequence length="39" mass="4555">MERYRCSNCGYSGNELVYQFNDYTYCVASNEEDPEFISG</sequence>
<comment type="caution">
    <text evidence="1">The sequence shown here is derived from an EMBL/GenBank/DDBJ whole genome shotgun (WGS) entry which is preliminary data.</text>
</comment>
<accession>X1PE56</accession>
<dbReference type="EMBL" id="BARV01027443">
    <property type="protein sequence ID" value="GAI37315.1"/>
    <property type="molecule type" value="Genomic_DNA"/>
</dbReference>
<feature type="non-terminal residue" evidence="1">
    <location>
        <position position="39"/>
    </location>
</feature>
<dbReference type="AlphaFoldDB" id="X1PE56"/>
<name>X1PE56_9ZZZZ</name>
<organism evidence="1">
    <name type="scientific">marine sediment metagenome</name>
    <dbReference type="NCBI Taxonomy" id="412755"/>
    <lineage>
        <taxon>unclassified sequences</taxon>
        <taxon>metagenomes</taxon>
        <taxon>ecological metagenomes</taxon>
    </lineage>
</organism>
<protein>
    <submittedName>
        <fullName evidence="1">Uncharacterized protein</fullName>
    </submittedName>
</protein>